<gene>
    <name evidence="2" type="ORF">R3P38DRAFT_2777282</name>
</gene>
<evidence type="ECO:0000256" key="1">
    <source>
        <dbReference type="SAM" id="MobiDB-lite"/>
    </source>
</evidence>
<organism evidence="2 3">
    <name type="scientific">Favolaschia claudopus</name>
    <dbReference type="NCBI Taxonomy" id="2862362"/>
    <lineage>
        <taxon>Eukaryota</taxon>
        <taxon>Fungi</taxon>
        <taxon>Dikarya</taxon>
        <taxon>Basidiomycota</taxon>
        <taxon>Agaricomycotina</taxon>
        <taxon>Agaricomycetes</taxon>
        <taxon>Agaricomycetidae</taxon>
        <taxon>Agaricales</taxon>
        <taxon>Marasmiineae</taxon>
        <taxon>Mycenaceae</taxon>
        <taxon>Favolaschia</taxon>
    </lineage>
</organism>
<evidence type="ECO:0000313" key="3">
    <source>
        <dbReference type="Proteomes" id="UP001362999"/>
    </source>
</evidence>
<sequence length="322" mass="36047">MYSFHCQSGDSGLSHACSFPDEELKAPAWAPTNIQDPDKDEVVWALFKERVAGKHKQQVATFLPLSLYGGGSVWLTCWNNVIWLRRGFDRSLRKLGESGCQPISELPRSINVVPENGRATECLQLDQKETLDLANSIIESVCSSVHLNFRQIARGTRIIDQGLATQDLAQSTGSGTGLVSDSTPPKSSLRRSPNLCAALHYPNRLRRAEDSTTRWPARSKYDGSFVLHLLELLEGLEKDDIIHISCVIPTCYGPGDFLILLCYSCCARQDSLECPKMECMGKSLRRRMTESDWLAVPWQYFSNTQTAPEPTRLLQQIQVISK</sequence>
<accession>A0AAW0BPG7</accession>
<feature type="compositionally biased region" description="Polar residues" evidence="1">
    <location>
        <begin position="171"/>
        <end position="186"/>
    </location>
</feature>
<protein>
    <submittedName>
        <fullName evidence="2">Uncharacterized protein</fullName>
    </submittedName>
</protein>
<dbReference type="EMBL" id="JAWWNJ010000030">
    <property type="protein sequence ID" value="KAK7027220.1"/>
    <property type="molecule type" value="Genomic_DNA"/>
</dbReference>
<dbReference type="Proteomes" id="UP001362999">
    <property type="component" value="Unassembled WGS sequence"/>
</dbReference>
<comment type="caution">
    <text evidence="2">The sequence shown here is derived from an EMBL/GenBank/DDBJ whole genome shotgun (WGS) entry which is preliminary data.</text>
</comment>
<dbReference type="AlphaFoldDB" id="A0AAW0BPG7"/>
<proteinExistence type="predicted"/>
<reference evidence="2 3" key="1">
    <citation type="journal article" date="2024" name="J Genomics">
        <title>Draft genome sequencing and assembly of Favolaschia claudopus CIRM-BRFM 2984 isolated from oak limbs.</title>
        <authorList>
            <person name="Navarro D."/>
            <person name="Drula E."/>
            <person name="Chaduli D."/>
            <person name="Cazenave R."/>
            <person name="Ahrendt S."/>
            <person name="Wang J."/>
            <person name="Lipzen A."/>
            <person name="Daum C."/>
            <person name="Barry K."/>
            <person name="Grigoriev I.V."/>
            <person name="Favel A."/>
            <person name="Rosso M.N."/>
            <person name="Martin F."/>
        </authorList>
    </citation>
    <scope>NUCLEOTIDE SEQUENCE [LARGE SCALE GENOMIC DNA]</scope>
    <source>
        <strain evidence="2 3">CIRM-BRFM 2984</strain>
    </source>
</reference>
<evidence type="ECO:0000313" key="2">
    <source>
        <dbReference type="EMBL" id="KAK7027220.1"/>
    </source>
</evidence>
<name>A0AAW0BPG7_9AGAR</name>
<feature type="region of interest" description="Disordered" evidence="1">
    <location>
        <begin position="171"/>
        <end position="191"/>
    </location>
</feature>
<keyword evidence="3" id="KW-1185">Reference proteome</keyword>